<dbReference type="InterPro" id="IPR036406">
    <property type="entry name" value="Coprogen_oxidase_aer_sf"/>
</dbReference>
<evidence type="ECO:0000313" key="8">
    <source>
        <dbReference type="EMBL" id="CAD7427337.1"/>
    </source>
</evidence>
<dbReference type="PANTHER" id="PTHR10755">
    <property type="entry name" value="COPROPORPHYRINOGEN III OXIDASE, MITOCHONDRIAL"/>
    <property type="match status" value="1"/>
</dbReference>
<dbReference type="AlphaFoldDB" id="A0A7R9HM09"/>
<evidence type="ECO:0000256" key="6">
    <source>
        <dbReference type="ARBA" id="ARBA00023244"/>
    </source>
</evidence>
<dbReference type="InterPro" id="IPR018375">
    <property type="entry name" value="Coprogen_oxidase_CS"/>
</dbReference>
<protein>
    <recommendedName>
        <fullName evidence="4">coproporphyrinogen oxidase</fullName>
        <ecNumber evidence="4">1.3.3.3</ecNumber>
    </recommendedName>
</protein>
<keyword evidence="7" id="KW-0812">Transmembrane</keyword>
<dbReference type="Gene3D" id="3.40.1500.10">
    <property type="entry name" value="Coproporphyrinogen III oxidase, aerobic"/>
    <property type="match status" value="1"/>
</dbReference>
<keyword evidence="6" id="KW-0627">Porphyrin biosynthesis</keyword>
<gene>
    <name evidence="8" type="ORF">TMSB3V08_LOCUS4187</name>
</gene>
<keyword evidence="7" id="KW-1133">Transmembrane helix</keyword>
<evidence type="ECO:0000256" key="2">
    <source>
        <dbReference type="ARBA" id="ARBA00010644"/>
    </source>
</evidence>
<dbReference type="GO" id="GO:0006782">
    <property type="term" value="P:protoporphyrinogen IX biosynthetic process"/>
    <property type="evidence" value="ECO:0007669"/>
    <property type="project" value="UniProtKB-UniPathway"/>
</dbReference>
<dbReference type="Pfam" id="PF01218">
    <property type="entry name" value="Coprogen_oxidas"/>
    <property type="match status" value="1"/>
</dbReference>
<dbReference type="PROSITE" id="PS01021">
    <property type="entry name" value="COPROGEN_OXIDASE"/>
    <property type="match status" value="1"/>
</dbReference>
<comment type="subunit">
    <text evidence="3">Homodimer.</text>
</comment>
<evidence type="ECO:0000256" key="5">
    <source>
        <dbReference type="ARBA" id="ARBA00023002"/>
    </source>
</evidence>
<accession>A0A7R9HM09</accession>
<dbReference type="EMBL" id="OB793436">
    <property type="protein sequence ID" value="CAD7427337.1"/>
    <property type="molecule type" value="Genomic_DNA"/>
</dbReference>
<reference evidence="8" key="1">
    <citation type="submission" date="2020-11" db="EMBL/GenBank/DDBJ databases">
        <authorList>
            <person name="Tran Van P."/>
        </authorList>
    </citation>
    <scope>NUCLEOTIDE SEQUENCE</scope>
</reference>
<comment type="similarity">
    <text evidence="2">Belongs to the aerobic coproporphyrinogen-III oxidase family.</text>
</comment>
<dbReference type="PANTHER" id="PTHR10755:SF0">
    <property type="entry name" value="OXYGEN-DEPENDENT COPROPORPHYRINOGEN-III OXIDASE, MITOCHONDRIAL"/>
    <property type="match status" value="1"/>
</dbReference>
<keyword evidence="7" id="KW-0472">Membrane</keyword>
<dbReference type="GO" id="GO:0004109">
    <property type="term" value="F:coproporphyrinogen oxidase activity"/>
    <property type="evidence" value="ECO:0007669"/>
    <property type="project" value="UniProtKB-EC"/>
</dbReference>
<proteinExistence type="inferred from homology"/>
<name>A0A7R9HM09_9NEOP</name>
<dbReference type="EC" id="1.3.3.3" evidence="4"/>
<evidence type="ECO:0000256" key="7">
    <source>
        <dbReference type="SAM" id="Phobius"/>
    </source>
</evidence>
<evidence type="ECO:0000256" key="3">
    <source>
        <dbReference type="ARBA" id="ARBA00011738"/>
    </source>
</evidence>
<dbReference type="PRINTS" id="PR00073">
    <property type="entry name" value="COPRGNOXDASE"/>
</dbReference>
<keyword evidence="5" id="KW-0560">Oxidoreductase</keyword>
<dbReference type="GO" id="GO:0005737">
    <property type="term" value="C:cytoplasm"/>
    <property type="evidence" value="ECO:0007669"/>
    <property type="project" value="TreeGrafter"/>
</dbReference>
<sequence>MGTRSKAPVSYVGAAIITGGVAAYYISGSRAEMARRKPKVDTSLFMADFCRALEEEEDEETKFRVDRWERPQGGGGITCILQDGRVFEKAGVNISVVKGVLPPAAVQQMRARGKSLKEGELPFFAAGVSSVIHPRNPLVPTVHFNYRYFEVQEPGGTTQSWFGGGTDLTPYYLDEEDSRHFHRQLKAACDRHDPGYYAKFKKWCDDYFNITHRGERRGIGGIFFDDLEDPDPEKTFQFVTSCAESVIPSYLPLGMCCCV</sequence>
<feature type="transmembrane region" description="Helical" evidence="7">
    <location>
        <begin position="6"/>
        <end position="27"/>
    </location>
</feature>
<dbReference type="UniPathway" id="UPA00251">
    <property type="reaction ID" value="UER00322"/>
</dbReference>
<dbReference type="SUPFAM" id="SSF102886">
    <property type="entry name" value="Coproporphyrinogen III oxidase"/>
    <property type="match status" value="1"/>
</dbReference>
<dbReference type="InterPro" id="IPR001260">
    <property type="entry name" value="Coprogen_oxidase_aer"/>
</dbReference>
<organism evidence="8">
    <name type="scientific">Timema monikensis</name>
    <dbReference type="NCBI Taxonomy" id="170555"/>
    <lineage>
        <taxon>Eukaryota</taxon>
        <taxon>Metazoa</taxon>
        <taxon>Ecdysozoa</taxon>
        <taxon>Arthropoda</taxon>
        <taxon>Hexapoda</taxon>
        <taxon>Insecta</taxon>
        <taxon>Pterygota</taxon>
        <taxon>Neoptera</taxon>
        <taxon>Polyneoptera</taxon>
        <taxon>Phasmatodea</taxon>
        <taxon>Timematodea</taxon>
        <taxon>Timematoidea</taxon>
        <taxon>Timematidae</taxon>
        <taxon>Timema</taxon>
    </lineage>
</organism>
<comment type="pathway">
    <text evidence="1">Porphyrin-containing compound metabolism; protoporphyrin-IX biosynthesis; protoporphyrinogen-IX from coproporphyrinogen-III (O2 route): step 1/1.</text>
</comment>
<evidence type="ECO:0000256" key="4">
    <source>
        <dbReference type="ARBA" id="ARBA00012869"/>
    </source>
</evidence>
<evidence type="ECO:0000256" key="1">
    <source>
        <dbReference type="ARBA" id="ARBA00005168"/>
    </source>
</evidence>